<evidence type="ECO:0008006" key="4">
    <source>
        <dbReference type="Google" id="ProtNLM"/>
    </source>
</evidence>
<accession>A0A7K3PV62</accession>
<protein>
    <recommendedName>
        <fullName evidence="4">DUF320 domain-containing protein</fullName>
    </recommendedName>
</protein>
<proteinExistence type="predicted"/>
<feature type="signal peptide" evidence="1">
    <location>
        <begin position="1"/>
        <end position="29"/>
    </location>
</feature>
<keyword evidence="1" id="KW-0732">Signal</keyword>
<evidence type="ECO:0000313" key="3">
    <source>
        <dbReference type="Proteomes" id="UP000470446"/>
    </source>
</evidence>
<dbReference type="EMBL" id="JAAGMA010000916">
    <property type="protein sequence ID" value="NEB13833.1"/>
    <property type="molecule type" value="Genomic_DNA"/>
</dbReference>
<evidence type="ECO:0000256" key="1">
    <source>
        <dbReference type="SAM" id="SignalP"/>
    </source>
</evidence>
<reference evidence="2 3" key="1">
    <citation type="submission" date="2020-01" db="EMBL/GenBank/DDBJ databases">
        <title>Insect and environment-associated Actinomycetes.</title>
        <authorList>
            <person name="Currrie C."/>
            <person name="Chevrette M."/>
            <person name="Carlson C."/>
            <person name="Stubbendieck R."/>
            <person name="Wendt-Pienkowski E."/>
        </authorList>
    </citation>
    <scope>NUCLEOTIDE SEQUENCE [LARGE SCALE GENOMIC DNA]</scope>
    <source>
        <strain evidence="2 3">SID14163</strain>
    </source>
</reference>
<gene>
    <name evidence="2" type="ORF">G3I32_34195</name>
</gene>
<dbReference type="Proteomes" id="UP000470446">
    <property type="component" value="Unassembled WGS sequence"/>
</dbReference>
<comment type="caution">
    <text evidence="2">The sequence shown here is derived from an EMBL/GenBank/DDBJ whole genome shotgun (WGS) entry which is preliminary data.</text>
</comment>
<dbReference type="AlphaFoldDB" id="A0A7K3PV62"/>
<sequence>MSRTAQVSRAAVFSVAAAALLVGGYSAGAVSNGHGATGAAVENLSAGSLTGPAGVNIGWDVVPLDGIGWDSPGIDRASAATPTQADVTCSSFNCT</sequence>
<evidence type="ECO:0000313" key="2">
    <source>
        <dbReference type="EMBL" id="NEB13833.1"/>
    </source>
</evidence>
<feature type="chain" id="PRO_5029781157" description="DUF320 domain-containing protein" evidence="1">
    <location>
        <begin position="30"/>
        <end position="95"/>
    </location>
</feature>
<dbReference type="RefSeq" id="WP_164249668.1">
    <property type="nucleotide sequence ID" value="NZ_JAAGMA010000916.1"/>
</dbReference>
<name>A0A7K3PV62_9ACTN</name>
<organism evidence="2 3">
    <name type="scientific">Streptomyces coelicoflavus</name>
    <dbReference type="NCBI Taxonomy" id="285562"/>
    <lineage>
        <taxon>Bacteria</taxon>
        <taxon>Bacillati</taxon>
        <taxon>Actinomycetota</taxon>
        <taxon>Actinomycetes</taxon>
        <taxon>Kitasatosporales</taxon>
        <taxon>Streptomycetaceae</taxon>
        <taxon>Streptomyces</taxon>
    </lineage>
</organism>